<dbReference type="Proteomes" id="UP000004750">
    <property type="component" value="Unassembled WGS sequence"/>
</dbReference>
<dbReference type="EMBL" id="AGCM01000047">
    <property type="protein sequence ID" value="EHM55117.1"/>
    <property type="molecule type" value="Genomic_DNA"/>
</dbReference>
<evidence type="ECO:0000313" key="2">
    <source>
        <dbReference type="Proteomes" id="UP000004750"/>
    </source>
</evidence>
<sequence>MFDEYSIEQRAKLIPNKNTKDYFAEVVSCYNSGNYRSAVVMLWSVAVCDLLFKLNELAERYDDTKAKKILAEIKSQQENNKRSPKWEEELINKISERTELLNTSEETNLRHLQEQRHLSAHPVVNEDFQLHRPNQETVRALIRNTLDGLLIKDPLLSRSQKIASDLVDDIKKNKELFPSDEKLKTYLDSKYYSRLSMEAEKGVFRSLWKFVFRSEDDNCEENRGINYKALFILYNKKRTEFNRQIETDKTYFSNTASADNILLLLIKFLSRYSEIYNLLTEDAKTLIEGFVEKDVTARWLAWFTANSLEEHINNLRRWIDDKPNHDKFPDDTASFWDDFVHISQSDEWKRAVIYLAIKCYGASYSFDTADERFEKIILRILQDAELEDLELLIEESKKNDQIYKRRKALSASEHIYNRILEIDPLYNLPGEYEYLRSP</sequence>
<gene>
    <name evidence="1" type="ORF">HMPREF9080_00921</name>
</gene>
<dbReference type="RefSeq" id="WP_006984940.1">
    <property type="nucleotide sequence ID" value="NZ_JH417907.1"/>
</dbReference>
<reference evidence="1 2" key="1">
    <citation type="submission" date="2011-08" db="EMBL/GenBank/DDBJ databases">
        <authorList>
            <person name="Weinstock G."/>
            <person name="Sodergren E."/>
            <person name="Clifton S."/>
            <person name="Fulton L."/>
            <person name="Fulton B."/>
            <person name="Courtney L."/>
            <person name="Fronick C."/>
            <person name="Harrison M."/>
            <person name="Strong C."/>
            <person name="Farmer C."/>
            <person name="Delahaunty K."/>
            <person name="Markovic C."/>
            <person name="Hall O."/>
            <person name="Minx P."/>
            <person name="Tomlinson C."/>
            <person name="Mitreva M."/>
            <person name="Hou S."/>
            <person name="Chen J."/>
            <person name="Wollam A."/>
            <person name="Pepin K.H."/>
            <person name="Johnson M."/>
            <person name="Bhonagiri V."/>
            <person name="Zhang X."/>
            <person name="Suruliraj S."/>
            <person name="Warren W."/>
            <person name="Chinwalla A."/>
            <person name="Mardis E.R."/>
            <person name="Wilson R.K."/>
        </authorList>
    </citation>
    <scope>NUCLEOTIDE SEQUENCE [LARGE SCALE GENOMIC DNA]</scope>
    <source>
        <strain evidence="1 2">F0432</strain>
    </source>
</reference>
<dbReference type="AlphaFoldDB" id="G9ZDT7"/>
<dbReference type="HOGENOM" id="CLU_035400_0_0_6"/>
<protein>
    <submittedName>
        <fullName evidence="1">Uncharacterized protein</fullName>
    </submittedName>
</protein>
<dbReference type="PATRIC" id="fig|797473.3.peg.754"/>
<organism evidence="1 2">
    <name type="scientific">Cardiobacterium valvarum F0432</name>
    <dbReference type="NCBI Taxonomy" id="797473"/>
    <lineage>
        <taxon>Bacteria</taxon>
        <taxon>Pseudomonadati</taxon>
        <taxon>Pseudomonadota</taxon>
        <taxon>Gammaproteobacteria</taxon>
        <taxon>Cardiobacteriales</taxon>
        <taxon>Cardiobacteriaceae</taxon>
        <taxon>Cardiobacterium</taxon>
    </lineage>
</organism>
<proteinExistence type="predicted"/>
<comment type="caution">
    <text evidence="1">The sequence shown here is derived from an EMBL/GenBank/DDBJ whole genome shotgun (WGS) entry which is preliminary data.</text>
</comment>
<dbReference type="STRING" id="797473.HMPREF9080_00921"/>
<accession>G9ZDT7</accession>
<evidence type="ECO:0000313" key="1">
    <source>
        <dbReference type="EMBL" id="EHM55117.1"/>
    </source>
</evidence>
<name>G9ZDT7_9GAMM</name>